<dbReference type="Gene3D" id="2.130.10.10">
    <property type="entry name" value="YVTN repeat-like/Quinoprotein amine dehydrogenase"/>
    <property type="match status" value="2"/>
</dbReference>
<feature type="repeat" description="WD" evidence="9">
    <location>
        <begin position="322"/>
        <end position="363"/>
    </location>
</feature>
<dbReference type="RefSeq" id="XP_001018045.1">
    <property type="nucleotide sequence ID" value="XM_001018045.1"/>
</dbReference>
<sequence>MVKINTICRSSNDYVRETKYDITKVQRNSNPTLHQFQKAREHQRALVATKLDKMFAKPFLGCLTGHSDSISVITKCPNSLVKVISGTFDGELRAWDISERKTLFSLNAHKQSVKGVSFSRDGQRFLSSGADNIINLYDFQDQLNNPDRDPLNVFYSKHVLGNVDHCWKGDNFVTSGGVVQVWNYERSKPVQSFEWGIDTVLKVKYNPSQFNLIAGTGIDRSVVLYDTRGDTAIQKIFLSNKCQTICWNPTEPVNLIVGCDDGNCYSFDMRKMEQAKMIHKDHIGAVMDLDIAPTGRKFVTGSYDKTIRIFDVEKGKSEEIYHTKRMHQIFSVCWSMDNQFILSGSDDMNIRIWKAKASQQLGVVDKRLQNSLNYREALKDKFKYNQDINKVQRKQHLPKYIQNAKRRKQEQKQAKHRKQQNMELNNVQQLSAPKPERTKKVEKVEITNN</sequence>
<keyword evidence="6" id="KW-0539">Nucleus</keyword>
<dbReference type="UniPathway" id="UPA00143"/>
<gene>
    <name evidence="12" type="ORF">TTHERM_00954220</name>
</gene>
<keyword evidence="5" id="KW-0677">Repeat</keyword>
<dbReference type="OMA" id="EDHNAYI"/>
<feature type="compositionally biased region" description="Basic and acidic residues" evidence="10">
    <location>
        <begin position="434"/>
        <end position="449"/>
    </location>
</feature>
<dbReference type="PROSITE" id="PS50082">
    <property type="entry name" value="WD_REPEATS_2"/>
    <property type="match status" value="4"/>
</dbReference>
<feature type="region of interest" description="Disordered" evidence="10">
    <location>
        <begin position="408"/>
        <end position="449"/>
    </location>
</feature>
<dbReference type="GO" id="GO:0000462">
    <property type="term" value="P:maturation of SSU-rRNA from tricistronic rRNA transcript (SSU-rRNA, 5.8S rRNA, LSU-rRNA)"/>
    <property type="evidence" value="ECO:0007669"/>
    <property type="project" value="TreeGrafter"/>
</dbReference>
<dbReference type="OrthoDB" id="10249065at2759"/>
<keyword evidence="4 9" id="KW-0853">WD repeat</keyword>
<dbReference type="SMART" id="SM00320">
    <property type="entry name" value="WD40"/>
    <property type="match status" value="6"/>
</dbReference>
<keyword evidence="13" id="KW-1185">Reference proteome</keyword>
<dbReference type="HOGENOM" id="CLU_033999_0_0_1"/>
<feature type="compositionally biased region" description="Basic residues" evidence="10">
    <location>
        <begin position="408"/>
        <end position="419"/>
    </location>
</feature>
<dbReference type="PROSITE" id="PS50294">
    <property type="entry name" value="WD_REPEATS_REGION"/>
    <property type="match status" value="4"/>
</dbReference>
<dbReference type="EMBL" id="GG662658">
    <property type="protein sequence ID" value="EAR97800.1"/>
    <property type="molecule type" value="Genomic_DNA"/>
</dbReference>
<dbReference type="Proteomes" id="UP000009168">
    <property type="component" value="Unassembled WGS sequence"/>
</dbReference>
<evidence type="ECO:0000259" key="11">
    <source>
        <dbReference type="Pfam" id="PF04158"/>
    </source>
</evidence>
<dbReference type="InterPro" id="IPR007287">
    <property type="entry name" value="Sof1"/>
</dbReference>
<accession>Q23MP2</accession>
<dbReference type="Pfam" id="PF00400">
    <property type="entry name" value="WD40"/>
    <property type="match status" value="4"/>
</dbReference>
<organism evidence="12 13">
    <name type="scientific">Tetrahymena thermophila (strain SB210)</name>
    <dbReference type="NCBI Taxonomy" id="312017"/>
    <lineage>
        <taxon>Eukaryota</taxon>
        <taxon>Sar</taxon>
        <taxon>Alveolata</taxon>
        <taxon>Ciliophora</taxon>
        <taxon>Intramacronucleata</taxon>
        <taxon>Oligohymenophorea</taxon>
        <taxon>Hymenostomatida</taxon>
        <taxon>Tetrahymenina</taxon>
        <taxon>Tetrahymenidae</taxon>
        <taxon>Tetrahymena</taxon>
    </lineage>
</organism>
<dbReference type="InterPro" id="IPR051733">
    <property type="entry name" value="WD_repeat_DCAF13/WDSOF1"/>
</dbReference>
<dbReference type="InterPro" id="IPR036322">
    <property type="entry name" value="WD40_repeat_dom_sf"/>
</dbReference>
<evidence type="ECO:0000256" key="5">
    <source>
        <dbReference type="ARBA" id="ARBA00022737"/>
    </source>
</evidence>
<protein>
    <recommendedName>
        <fullName evidence="3">DDB1- and CUL4-associated factor 13</fullName>
    </recommendedName>
    <alternativeName>
        <fullName evidence="8">WD repeat and SOF domain-containing protein 1</fullName>
    </alternativeName>
</protein>
<evidence type="ECO:0000313" key="13">
    <source>
        <dbReference type="Proteomes" id="UP000009168"/>
    </source>
</evidence>
<feature type="domain" description="Sof1-like protein" evidence="11">
    <location>
        <begin position="355"/>
        <end position="441"/>
    </location>
</feature>
<dbReference type="InterPro" id="IPR015943">
    <property type="entry name" value="WD40/YVTN_repeat-like_dom_sf"/>
</dbReference>
<evidence type="ECO:0000256" key="8">
    <source>
        <dbReference type="ARBA" id="ARBA00032239"/>
    </source>
</evidence>
<comment type="similarity">
    <text evidence="2">Belongs to the WD repeat DCAF13/WDSOF1 family.</text>
</comment>
<dbReference type="PANTHER" id="PTHR22851">
    <property type="entry name" value="U3 SMALL NUCLEOLAR RNA U3 SNORNA ASSOCIATED PROTEIN"/>
    <property type="match status" value="1"/>
</dbReference>
<dbReference type="GO" id="GO:0032040">
    <property type="term" value="C:small-subunit processome"/>
    <property type="evidence" value="ECO:0007669"/>
    <property type="project" value="TreeGrafter"/>
</dbReference>
<dbReference type="KEGG" id="tet:TTHERM_00954220"/>
<dbReference type="PRINTS" id="PR00320">
    <property type="entry name" value="GPROTEINBRPT"/>
</dbReference>
<evidence type="ECO:0000256" key="3">
    <source>
        <dbReference type="ARBA" id="ARBA00021762"/>
    </source>
</evidence>
<evidence type="ECO:0000256" key="2">
    <source>
        <dbReference type="ARBA" id="ARBA00005649"/>
    </source>
</evidence>
<dbReference type="eggNOG" id="KOG0268">
    <property type="taxonomic scope" value="Eukaryota"/>
</dbReference>
<dbReference type="GO" id="GO:0016567">
    <property type="term" value="P:protein ubiquitination"/>
    <property type="evidence" value="ECO:0007669"/>
    <property type="project" value="UniProtKB-UniPathway"/>
</dbReference>
<name>Q23MP2_TETTS</name>
<evidence type="ECO:0000256" key="7">
    <source>
        <dbReference type="ARBA" id="ARBA00023274"/>
    </source>
</evidence>
<feature type="repeat" description="WD" evidence="9">
    <location>
        <begin position="106"/>
        <end position="140"/>
    </location>
</feature>
<dbReference type="InterPro" id="IPR001680">
    <property type="entry name" value="WD40_rpt"/>
</dbReference>
<dbReference type="InterPro" id="IPR020472">
    <property type="entry name" value="WD40_PAC1"/>
</dbReference>
<feature type="repeat" description="WD" evidence="9">
    <location>
        <begin position="279"/>
        <end position="320"/>
    </location>
</feature>
<evidence type="ECO:0000313" key="12">
    <source>
        <dbReference type="EMBL" id="EAR97800.1"/>
    </source>
</evidence>
<feature type="compositionally biased region" description="Polar residues" evidence="10">
    <location>
        <begin position="421"/>
        <end position="431"/>
    </location>
</feature>
<feature type="repeat" description="WD" evidence="9">
    <location>
        <begin position="63"/>
        <end position="105"/>
    </location>
</feature>
<dbReference type="Pfam" id="PF04158">
    <property type="entry name" value="Sof1"/>
    <property type="match status" value="1"/>
</dbReference>
<dbReference type="STRING" id="312017.Q23MP2"/>
<proteinExistence type="inferred from homology"/>
<evidence type="ECO:0000256" key="1">
    <source>
        <dbReference type="ARBA" id="ARBA00004604"/>
    </source>
</evidence>
<dbReference type="PROSITE" id="PS00678">
    <property type="entry name" value="WD_REPEATS_1"/>
    <property type="match status" value="1"/>
</dbReference>
<evidence type="ECO:0000256" key="9">
    <source>
        <dbReference type="PROSITE-ProRule" id="PRU00221"/>
    </source>
</evidence>
<keyword evidence="7" id="KW-0687">Ribonucleoprotein</keyword>
<reference evidence="13" key="1">
    <citation type="journal article" date="2006" name="PLoS Biol.">
        <title>Macronuclear genome sequence of the ciliate Tetrahymena thermophila, a model eukaryote.</title>
        <authorList>
            <person name="Eisen J.A."/>
            <person name="Coyne R.S."/>
            <person name="Wu M."/>
            <person name="Wu D."/>
            <person name="Thiagarajan M."/>
            <person name="Wortman J.R."/>
            <person name="Badger J.H."/>
            <person name="Ren Q."/>
            <person name="Amedeo P."/>
            <person name="Jones K.M."/>
            <person name="Tallon L.J."/>
            <person name="Delcher A.L."/>
            <person name="Salzberg S.L."/>
            <person name="Silva J.C."/>
            <person name="Haas B.J."/>
            <person name="Majoros W.H."/>
            <person name="Farzad M."/>
            <person name="Carlton J.M."/>
            <person name="Smith R.K. Jr."/>
            <person name="Garg J."/>
            <person name="Pearlman R.E."/>
            <person name="Karrer K.M."/>
            <person name="Sun L."/>
            <person name="Manning G."/>
            <person name="Elde N.C."/>
            <person name="Turkewitz A.P."/>
            <person name="Asai D.J."/>
            <person name="Wilkes D.E."/>
            <person name="Wang Y."/>
            <person name="Cai H."/>
            <person name="Collins K."/>
            <person name="Stewart B.A."/>
            <person name="Lee S.R."/>
            <person name="Wilamowska K."/>
            <person name="Weinberg Z."/>
            <person name="Ruzzo W.L."/>
            <person name="Wloga D."/>
            <person name="Gaertig J."/>
            <person name="Frankel J."/>
            <person name="Tsao C.-C."/>
            <person name="Gorovsky M.A."/>
            <person name="Keeling P.J."/>
            <person name="Waller R.F."/>
            <person name="Patron N.J."/>
            <person name="Cherry J.M."/>
            <person name="Stover N.A."/>
            <person name="Krieger C.J."/>
            <person name="del Toro C."/>
            <person name="Ryder H.F."/>
            <person name="Williamson S.C."/>
            <person name="Barbeau R.A."/>
            <person name="Hamilton E.P."/>
            <person name="Orias E."/>
        </authorList>
    </citation>
    <scope>NUCLEOTIDE SEQUENCE [LARGE SCALE GENOMIC DNA]</scope>
    <source>
        <strain evidence="13">SB210</strain>
    </source>
</reference>
<dbReference type="AlphaFoldDB" id="Q23MP2"/>
<comment type="subcellular location">
    <subcellularLocation>
        <location evidence="1">Nucleus</location>
        <location evidence="1">Nucleolus</location>
    </subcellularLocation>
</comment>
<dbReference type="GeneID" id="7841909"/>
<dbReference type="InParanoid" id="Q23MP2"/>
<evidence type="ECO:0000256" key="4">
    <source>
        <dbReference type="ARBA" id="ARBA00022574"/>
    </source>
</evidence>
<dbReference type="FunCoup" id="Q23MP2">
    <property type="interactions" value="734"/>
</dbReference>
<dbReference type="InterPro" id="IPR019775">
    <property type="entry name" value="WD40_repeat_CS"/>
</dbReference>
<dbReference type="PANTHER" id="PTHR22851:SF0">
    <property type="entry name" value="DDB1- AND CUL4-ASSOCIATED FACTOR 13"/>
    <property type="match status" value="1"/>
</dbReference>
<evidence type="ECO:0000256" key="6">
    <source>
        <dbReference type="ARBA" id="ARBA00023242"/>
    </source>
</evidence>
<dbReference type="SUPFAM" id="SSF50978">
    <property type="entry name" value="WD40 repeat-like"/>
    <property type="match status" value="1"/>
</dbReference>
<evidence type="ECO:0000256" key="10">
    <source>
        <dbReference type="SAM" id="MobiDB-lite"/>
    </source>
</evidence>